<gene>
    <name evidence="2" type="ORF">EWM64_g9875</name>
</gene>
<organism evidence="2 3">
    <name type="scientific">Hericium alpestre</name>
    <dbReference type="NCBI Taxonomy" id="135208"/>
    <lineage>
        <taxon>Eukaryota</taxon>
        <taxon>Fungi</taxon>
        <taxon>Dikarya</taxon>
        <taxon>Basidiomycota</taxon>
        <taxon>Agaricomycotina</taxon>
        <taxon>Agaricomycetes</taxon>
        <taxon>Russulales</taxon>
        <taxon>Hericiaceae</taxon>
        <taxon>Hericium</taxon>
    </lineage>
</organism>
<keyword evidence="1" id="KW-0472">Membrane</keyword>
<dbReference type="EMBL" id="SFCI01002274">
    <property type="protein sequence ID" value="TFY74136.1"/>
    <property type="molecule type" value="Genomic_DNA"/>
</dbReference>
<accession>A0A4Y9ZHB4</accession>
<sequence>MAPTFLQLGQVAYPEFPEHVGVWIGLKEVFYSILYFFATCFLFVFGWLHPVFHSINKFTYVHPFGTGIPLLVLGLPDLLTLTHYLLATISLRILAHLGYTRTGAPTQSADSPPSFWTRLRSPGSASDGYRSYAYGAIMP</sequence>
<feature type="non-terminal residue" evidence="2">
    <location>
        <position position="139"/>
    </location>
</feature>
<dbReference type="Proteomes" id="UP000298061">
    <property type="component" value="Unassembled WGS sequence"/>
</dbReference>
<dbReference type="AlphaFoldDB" id="A0A4Y9ZHB4"/>
<proteinExistence type="predicted"/>
<reference evidence="2 3" key="1">
    <citation type="submission" date="2019-02" db="EMBL/GenBank/DDBJ databases">
        <title>Genome sequencing of the rare red list fungi Hericium alpestre (H. flagellum).</title>
        <authorList>
            <person name="Buettner E."/>
            <person name="Kellner H."/>
        </authorList>
    </citation>
    <scope>NUCLEOTIDE SEQUENCE [LARGE SCALE GENOMIC DNA]</scope>
    <source>
        <strain evidence="2 3">DSM 108284</strain>
    </source>
</reference>
<comment type="caution">
    <text evidence="2">The sequence shown here is derived from an EMBL/GenBank/DDBJ whole genome shotgun (WGS) entry which is preliminary data.</text>
</comment>
<feature type="transmembrane region" description="Helical" evidence="1">
    <location>
        <begin position="68"/>
        <end position="87"/>
    </location>
</feature>
<keyword evidence="3" id="KW-1185">Reference proteome</keyword>
<name>A0A4Y9ZHB4_9AGAM</name>
<evidence type="ECO:0000256" key="1">
    <source>
        <dbReference type="SAM" id="Phobius"/>
    </source>
</evidence>
<keyword evidence="1" id="KW-1133">Transmembrane helix</keyword>
<keyword evidence="1" id="KW-0812">Transmembrane</keyword>
<evidence type="ECO:0000313" key="2">
    <source>
        <dbReference type="EMBL" id="TFY74136.1"/>
    </source>
</evidence>
<feature type="transmembrane region" description="Helical" evidence="1">
    <location>
        <begin position="29"/>
        <end position="48"/>
    </location>
</feature>
<protein>
    <submittedName>
        <fullName evidence="2">Uncharacterized protein</fullName>
    </submittedName>
</protein>
<evidence type="ECO:0000313" key="3">
    <source>
        <dbReference type="Proteomes" id="UP000298061"/>
    </source>
</evidence>